<dbReference type="Proteomes" id="UP000813461">
    <property type="component" value="Unassembled WGS sequence"/>
</dbReference>
<sequence>MVKSRERTAFVLTEDLSLRKLFAFLLHLQHPLFPQQSSLQKFSKSATATSTSMSDNEETKGKGKKVSGVQSWSEHELLVYLLSAIEYTGQKIDFANAPAPVGRNSNGCAQKMAKVKKTLQPEIDAIKNGQVIEGSGDAAPAAKKAGGRKRKVKDDDDGAAENEGAKKRGRAKKKAESEPEPKEEPVVKDEPEAEADIDTEV</sequence>
<feature type="compositionally biased region" description="Low complexity" evidence="1">
    <location>
        <begin position="134"/>
        <end position="144"/>
    </location>
</feature>
<feature type="compositionally biased region" description="Acidic residues" evidence="1">
    <location>
        <begin position="191"/>
        <end position="201"/>
    </location>
</feature>
<evidence type="ECO:0000313" key="3">
    <source>
        <dbReference type="Proteomes" id="UP000813461"/>
    </source>
</evidence>
<feature type="compositionally biased region" description="Basic and acidic residues" evidence="1">
    <location>
        <begin position="174"/>
        <end position="190"/>
    </location>
</feature>
<organism evidence="2 3">
    <name type="scientific">Paraphoma chrysanthemicola</name>
    <dbReference type="NCBI Taxonomy" id="798071"/>
    <lineage>
        <taxon>Eukaryota</taxon>
        <taxon>Fungi</taxon>
        <taxon>Dikarya</taxon>
        <taxon>Ascomycota</taxon>
        <taxon>Pezizomycotina</taxon>
        <taxon>Dothideomycetes</taxon>
        <taxon>Pleosporomycetidae</taxon>
        <taxon>Pleosporales</taxon>
        <taxon>Pleosporineae</taxon>
        <taxon>Phaeosphaeriaceae</taxon>
        <taxon>Paraphoma</taxon>
    </lineage>
</organism>
<evidence type="ECO:0000256" key="1">
    <source>
        <dbReference type="SAM" id="MobiDB-lite"/>
    </source>
</evidence>
<evidence type="ECO:0000313" key="2">
    <source>
        <dbReference type="EMBL" id="KAH7091257.1"/>
    </source>
</evidence>
<feature type="region of interest" description="Disordered" evidence="1">
    <location>
        <begin position="130"/>
        <end position="201"/>
    </location>
</feature>
<proteinExistence type="predicted"/>
<comment type="caution">
    <text evidence="2">The sequence shown here is derived from an EMBL/GenBank/DDBJ whole genome shotgun (WGS) entry which is preliminary data.</text>
</comment>
<reference evidence="2" key="1">
    <citation type="journal article" date="2021" name="Nat. Commun.">
        <title>Genetic determinants of endophytism in the Arabidopsis root mycobiome.</title>
        <authorList>
            <person name="Mesny F."/>
            <person name="Miyauchi S."/>
            <person name="Thiergart T."/>
            <person name="Pickel B."/>
            <person name="Atanasova L."/>
            <person name="Karlsson M."/>
            <person name="Huettel B."/>
            <person name="Barry K.W."/>
            <person name="Haridas S."/>
            <person name="Chen C."/>
            <person name="Bauer D."/>
            <person name="Andreopoulos W."/>
            <person name="Pangilinan J."/>
            <person name="LaButti K."/>
            <person name="Riley R."/>
            <person name="Lipzen A."/>
            <person name="Clum A."/>
            <person name="Drula E."/>
            <person name="Henrissat B."/>
            <person name="Kohler A."/>
            <person name="Grigoriev I.V."/>
            <person name="Martin F.M."/>
            <person name="Hacquard S."/>
        </authorList>
    </citation>
    <scope>NUCLEOTIDE SEQUENCE</scope>
    <source>
        <strain evidence="2">MPI-SDFR-AT-0120</strain>
    </source>
</reference>
<dbReference type="OrthoDB" id="3788144at2759"/>
<keyword evidence="3" id="KW-1185">Reference proteome</keyword>
<accession>A0A8K0RCA5</accession>
<dbReference type="EMBL" id="JAGMVJ010000004">
    <property type="protein sequence ID" value="KAH7091257.1"/>
    <property type="molecule type" value="Genomic_DNA"/>
</dbReference>
<protein>
    <submittedName>
        <fullName evidence="2">Uncharacterized protein</fullName>
    </submittedName>
</protein>
<gene>
    <name evidence="2" type="ORF">FB567DRAFT_518293</name>
</gene>
<name>A0A8K0RCA5_9PLEO</name>
<dbReference type="AlphaFoldDB" id="A0A8K0RCA5"/>